<dbReference type="Proteomes" id="UP001501729">
    <property type="component" value="Unassembled WGS sequence"/>
</dbReference>
<dbReference type="PANTHER" id="PTHR34216">
    <property type="match status" value="1"/>
</dbReference>
<feature type="domain" description="NodB homology" evidence="4">
    <location>
        <begin position="206"/>
        <end position="314"/>
    </location>
</feature>
<name>A0AAV3UKW9_9EURY</name>
<dbReference type="InterPro" id="IPR002509">
    <property type="entry name" value="NODB_dom"/>
</dbReference>
<dbReference type="Gene3D" id="3.20.20.370">
    <property type="entry name" value="Glycoside hydrolase/deacetylase"/>
    <property type="match status" value="1"/>
</dbReference>
<dbReference type="GO" id="GO:0005975">
    <property type="term" value="P:carbohydrate metabolic process"/>
    <property type="evidence" value="ECO:0007669"/>
    <property type="project" value="InterPro"/>
</dbReference>
<organism evidence="5 6">
    <name type="scientific">Haladaptatus pallidirubidus</name>
    <dbReference type="NCBI Taxonomy" id="1008152"/>
    <lineage>
        <taxon>Archaea</taxon>
        <taxon>Methanobacteriati</taxon>
        <taxon>Methanobacteriota</taxon>
        <taxon>Stenosarchaea group</taxon>
        <taxon>Halobacteria</taxon>
        <taxon>Halobacteriales</taxon>
        <taxon>Haladaptataceae</taxon>
        <taxon>Haladaptatus</taxon>
    </lineage>
</organism>
<dbReference type="PANTHER" id="PTHR34216:SF3">
    <property type="entry name" value="POLY-BETA-1,6-N-ACETYL-D-GLUCOSAMINE N-DEACETYLASE"/>
    <property type="match status" value="1"/>
</dbReference>
<proteinExistence type="predicted"/>
<sequence>MNELEMTRQTRRAFVATVGALNFAGCSSLAENAPLPTDTDDEQERRREGKSTPLREIADDFENLGDWQAVERQGSLSKSTDAYEGSQCAHVVGSGKTNEGHIIRDISGTDLRGTNFSMAVKAVNHDFFKIAIELHAPDGDRTVQLKRTLLGPKNRWIRVNFGVTGVEKGADLSSVEKIRIVARPVDINTNEPIEFLVDDLRTDSRPETGSVIFTFDDSHSSHYRAYELMQEYGFAGVEGVIPESIGRDDRLTDNQLASMADNGWDISAHPNVQASYFSDYSPDEQEALMKKTQDFLHDRGFEDGARHLLVPKNVLGANTFDLAREYYDTVFSFGGGPNAVPLARKDTIVSRVNGKNVEETKQFIDYASDYGQLVVPLFHEVGNDINESDFESLLEHVEKRDVNVITASDLLDE</sequence>
<dbReference type="EMBL" id="BAABKX010000015">
    <property type="protein sequence ID" value="GAA5055901.1"/>
    <property type="molecule type" value="Genomic_DNA"/>
</dbReference>
<dbReference type="CDD" id="cd10970">
    <property type="entry name" value="CE4_DAC_u1_6s"/>
    <property type="match status" value="1"/>
</dbReference>
<dbReference type="InterPro" id="IPR051398">
    <property type="entry name" value="Polysacch_Deacetylase"/>
</dbReference>
<evidence type="ECO:0000259" key="4">
    <source>
        <dbReference type="Pfam" id="PF01522"/>
    </source>
</evidence>
<keyword evidence="2" id="KW-0732">Signal</keyword>
<evidence type="ECO:0000313" key="5">
    <source>
        <dbReference type="EMBL" id="GAA5055901.1"/>
    </source>
</evidence>
<evidence type="ECO:0000256" key="1">
    <source>
        <dbReference type="ARBA" id="ARBA00004613"/>
    </source>
</evidence>
<comment type="caution">
    <text evidence="5">The sequence shown here is derived from an EMBL/GenBank/DDBJ whole genome shotgun (WGS) entry which is preliminary data.</text>
</comment>
<keyword evidence="6" id="KW-1185">Reference proteome</keyword>
<dbReference type="GO" id="GO:0016810">
    <property type="term" value="F:hydrolase activity, acting on carbon-nitrogen (but not peptide) bonds"/>
    <property type="evidence" value="ECO:0007669"/>
    <property type="project" value="InterPro"/>
</dbReference>
<dbReference type="SUPFAM" id="SSF88713">
    <property type="entry name" value="Glycoside hydrolase/deacetylase"/>
    <property type="match status" value="1"/>
</dbReference>
<evidence type="ECO:0000313" key="6">
    <source>
        <dbReference type="Proteomes" id="UP001501729"/>
    </source>
</evidence>
<comment type="subcellular location">
    <subcellularLocation>
        <location evidence="1">Secreted</location>
    </subcellularLocation>
</comment>
<dbReference type="AlphaFoldDB" id="A0AAV3UKW9"/>
<feature type="region of interest" description="Disordered" evidence="3">
    <location>
        <begin position="29"/>
        <end position="55"/>
    </location>
</feature>
<evidence type="ECO:0000256" key="2">
    <source>
        <dbReference type="ARBA" id="ARBA00022729"/>
    </source>
</evidence>
<dbReference type="GO" id="GO:0005576">
    <property type="term" value="C:extracellular region"/>
    <property type="evidence" value="ECO:0007669"/>
    <property type="project" value="UniProtKB-SubCell"/>
</dbReference>
<accession>A0AAV3UKW9</accession>
<dbReference type="InterPro" id="IPR011330">
    <property type="entry name" value="Glyco_hydro/deAcase_b/a-brl"/>
</dbReference>
<protein>
    <recommendedName>
        <fullName evidence="4">NodB homology domain-containing protein</fullName>
    </recommendedName>
</protein>
<evidence type="ECO:0000256" key="3">
    <source>
        <dbReference type="SAM" id="MobiDB-lite"/>
    </source>
</evidence>
<gene>
    <name evidence="5" type="ORF">GCM10025751_36090</name>
</gene>
<dbReference type="Pfam" id="PF01522">
    <property type="entry name" value="Polysacc_deac_1"/>
    <property type="match status" value="1"/>
</dbReference>
<reference evidence="5 6" key="1">
    <citation type="journal article" date="2019" name="Int. J. Syst. Evol. Microbiol.">
        <title>The Global Catalogue of Microorganisms (GCM) 10K type strain sequencing project: providing services to taxonomists for standard genome sequencing and annotation.</title>
        <authorList>
            <consortium name="The Broad Institute Genomics Platform"/>
            <consortium name="The Broad Institute Genome Sequencing Center for Infectious Disease"/>
            <person name="Wu L."/>
            <person name="Ma J."/>
        </authorList>
    </citation>
    <scope>NUCLEOTIDE SEQUENCE [LARGE SCALE GENOMIC DNA]</scope>
    <source>
        <strain evidence="5 6">JCM 17504</strain>
    </source>
</reference>